<feature type="transmembrane region" description="Helical" evidence="11">
    <location>
        <begin position="151"/>
        <end position="173"/>
    </location>
</feature>
<keyword evidence="4" id="KW-0633">Potassium transport</keyword>
<feature type="domain" description="Cation/H(+) antiporter C-terminal" evidence="13">
    <location>
        <begin position="373"/>
        <end position="515"/>
    </location>
</feature>
<evidence type="ECO:0000256" key="11">
    <source>
        <dbReference type="SAM" id="Phobius"/>
    </source>
</evidence>
<evidence type="ECO:0000256" key="3">
    <source>
        <dbReference type="ARBA" id="ARBA00022449"/>
    </source>
</evidence>
<dbReference type="GO" id="GO:0012505">
    <property type="term" value="C:endomembrane system"/>
    <property type="evidence" value="ECO:0007669"/>
    <property type="project" value="TreeGrafter"/>
</dbReference>
<dbReference type="Gene3D" id="1.20.1530.20">
    <property type="match status" value="3"/>
</dbReference>
<feature type="transmembrane region" description="Helical" evidence="11">
    <location>
        <begin position="1133"/>
        <end position="1154"/>
    </location>
</feature>
<dbReference type="GO" id="GO:0006813">
    <property type="term" value="P:potassium ion transport"/>
    <property type="evidence" value="ECO:0007669"/>
    <property type="project" value="UniProtKB-KW"/>
</dbReference>
<feature type="transmembrane region" description="Helical" evidence="11">
    <location>
        <begin position="1234"/>
        <end position="1254"/>
    </location>
</feature>
<feature type="transmembrane region" description="Helical" evidence="11">
    <location>
        <begin position="629"/>
        <end position="650"/>
    </location>
</feature>
<dbReference type="GO" id="GO:1902600">
    <property type="term" value="P:proton transmembrane transport"/>
    <property type="evidence" value="ECO:0007669"/>
    <property type="project" value="InterPro"/>
</dbReference>
<feature type="transmembrane region" description="Helical" evidence="11">
    <location>
        <begin position="598"/>
        <end position="617"/>
    </location>
</feature>
<dbReference type="InterPro" id="IPR057290">
    <property type="entry name" value="CHX17_C"/>
</dbReference>
<reference evidence="14" key="2">
    <citation type="submission" date="2021-03" db="UniProtKB">
        <authorList>
            <consortium name="EnsemblPlants"/>
        </authorList>
    </citation>
    <scope>IDENTIFICATION</scope>
</reference>
<proteinExistence type="inferred from homology"/>
<dbReference type="FunFam" id="1.20.1530.20:FF:000003">
    <property type="entry name" value="Cation/H(+) antiporter 15"/>
    <property type="match status" value="1"/>
</dbReference>
<keyword evidence="8" id="KW-0406">Ion transport</keyword>
<keyword evidence="2" id="KW-0813">Transport</keyword>
<feature type="transmembrane region" description="Helical" evidence="11">
    <location>
        <begin position="16"/>
        <end position="37"/>
    </location>
</feature>
<name>A0A803LCT4_CHEQI</name>
<evidence type="ECO:0000256" key="7">
    <source>
        <dbReference type="ARBA" id="ARBA00022989"/>
    </source>
</evidence>
<feature type="transmembrane region" description="Helical" evidence="11">
    <location>
        <begin position="1379"/>
        <end position="1406"/>
    </location>
</feature>
<feature type="domain" description="Cation/H+ exchanger transmembrane" evidence="12">
    <location>
        <begin position="17"/>
        <end position="162"/>
    </location>
</feature>
<evidence type="ECO:0000256" key="6">
    <source>
        <dbReference type="ARBA" id="ARBA00022958"/>
    </source>
</evidence>
<keyword evidence="15" id="KW-1185">Reference proteome</keyword>
<feature type="transmembrane region" description="Helical" evidence="11">
    <location>
        <begin position="1166"/>
        <end position="1192"/>
    </location>
</feature>
<feature type="transmembrane region" description="Helical" evidence="11">
    <location>
        <begin position="1266"/>
        <end position="1285"/>
    </location>
</feature>
<evidence type="ECO:0000256" key="4">
    <source>
        <dbReference type="ARBA" id="ARBA00022538"/>
    </source>
</evidence>
<dbReference type="InterPro" id="IPR038770">
    <property type="entry name" value="Na+/solute_symporter_sf"/>
</dbReference>
<keyword evidence="7 11" id="KW-1133">Transmembrane helix</keyword>
<evidence type="ECO:0008006" key="16">
    <source>
        <dbReference type="Google" id="ProtNLM"/>
    </source>
</evidence>
<dbReference type="Pfam" id="PF00999">
    <property type="entry name" value="Na_H_Exchanger"/>
    <property type="match status" value="3"/>
</dbReference>
<evidence type="ECO:0000256" key="9">
    <source>
        <dbReference type="ARBA" id="ARBA00023136"/>
    </source>
</evidence>
<feature type="domain" description="Cation/H+ exchanger transmembrane" evidence="12">
    <location>
        <begin position="1088"/>
        <end position="1462"/>
    </location>
</feature>
<feature type="transmembrane region" description="Helical" evidence="11">
    <location>
        <begin position="57"/>
        <end position="75"/>
    </location>
</feature>
<comment type="similarity">
    <text evidence="10">Belongs to the monovalent cation:proton antiporter 2 (CPA2) transporter (TC 2.A.37) family. CHX (TC 2.A.37.4) subfamily.</text>
</comment>
<dbReference type="Gramene" id="AUR62009673-RA">
    <property type="protein sequence ID" value="AUR62009673-RA:cds"/>
    <property type="gene ID" value="AUR62009673"/>
</dbReference>
<feature type="domain" description="Cation/H(+) antiporter C-terminal" evidence="13">
    <location>
        <begin position="1671"/>
        <end position="1811"/>
    </location>
</feature>
<evidence type="ECO:0000256" key="5">
    <source>
        <dbReference type="ARBA" id="ARBA00022692"/>
    </source>
</evidence>
<dbReference type="GO" id="GO:0016020">
    <property type="term" value="C:membrane"/>
    <property type="evidence" value="ECO:0007669"/>
    <property type="project" value="UniProtKB-SubCell"/>
</dbReference>
<sequence>MVDYISRGVIPLRDHVFVIGFFTDFIGAAIGNGPIWLGLAMPNGPPIGAAVKQKTEAVVNNILMPFAFASVGLYTDVFKMIADWTELVPVLLVFLFVIFAKLVTLAMLARFLEMSYKDSLVLSIMLRFKGQTDYFLCLHWMDLKILKTPSFSLFVVLLTLVAAVACPILNYMYDPKKSYLINIQRTIEHTMQGSELRILACIYDQESVATLFSFLDFVNSSSSNPFKVFTLYLIELLGRGTPMLIDHSKNTDVYWDNNNLVIHNAIKHYAEARANIITMRSFTSVIPSRTMYQDICEMALLYKVKFIILPFHKKSIKDGSEFSTELRPGVQSSNANILSNAPCSVGILACKNDDIWGTNSSPMFVRKRCLFVMLFLGGCDAREALSLAGRMAEHPNVSLIVFRLLPSEDREYNKLERKMDDGVVACFEVQNEWNDKVELNEVLVNNGLDTVSTLQSLNNSIPIDLWIVGRKNGIDSILLDGLSEWSDNPELGLIGDFLISMNVNTPGGSVLIVQQQRLRNPESIPWGCLPYVVKWINKRTPEGKNVDQNYIIAILLAVFLIGFATDYVGAAIGTGPIWLGLAMPNEPPVGVDVMRKTVVILTDILMPFAYATVGLSTDVFEITAYWNDLIPIFTIVFMAILAKFVTNVMLARFMEMSYKDSFILSIMLILKGQTEYFLCLHWMDLEIIKTPAFSLIVIMTTILTAICCPIIGYMYDPTKSYLVNKRRTIEHTVQGSELRILACIYDQESVANLFSFLDLANPTSNNPFTVFTLYLIELGRGSPMFIDHTKHINAYWDNNNEVIHSAIKHYAEARTDYITMRSFTSVTPNRTMYQDICEIALLYKVKFIILPFHKKSIKDGSDYSIYTRPGVQSSNANTLSHAPCSVGILACKNDATWGTNPTPMSLQTHRQFVMLFLGGPDAREALSLASPMVEHPYVSLIVIRFLPTENRGHLKSERKMDDGVVTCFWVQNEWNDKVVYKEVFVKNGLDTVSTIQSLNNSIPVDLWIVGRENGINPILLEGLSDWSENPKLGLIGDFLVSMDVNTSGGSVLIVQQQVLRDPQCANPLELSFTVLLLDMAIVLVLSNIMRFLLKPLKQPKVISDVLAGIILGPSVLGHNETFAKNVIPDNSRFIIRNIGIIGFMFFLFLTGVKMDVAVITKVRKKLWVIASGGILIPYIIIFSFVIIIKHFMHLGLINKSSSTGAIASAIIITAFPVIYSVLRDMQLLSSEIGRVALTIAIIGDVFGLSMVVTFEALKQGEKKMIYVLYYLLALVAVSGLVLNGIPHIMKWIVRRTPKGKLVDQNYVIATLLGVFFMGFTTDFIGAAIGSGPIWLGLAIPDGPPIGETIVQKTEVILNDILMPFAYATIGLQTDVFQIWAYWASLIPLFTLVFSAIFVKLVAVVLVARFMEMTYRDSFTLGFMLSLRGESEFFICLHWMDLKIIDAQSFSLIVILIILMTSIACPIINYLYDPTRPYLINKKRTIQHRVQESELRILACIYDQESVANLFSLVDFINPTTNNPFTVFALHLVELLGRAAPVFINHTKYKDVYRDNNNEAVHKAINHYEKARRDCITMNFFTSVTPNRTMYRDICEIALLNKVELIILPFHKKCIENRYDFSTAIRRVGVQSTNANTLSHAPCSVGILACKNVAPWGTLPTRISYRVNCVFALLFLGGPDAREALSLVSRMVEHPNVSLIVVRFLANEYEGYEKSERKMDDGVITWFWVKNERNDKVVYKEVVVRNGFDTVLAIKMLNDSAPIDLWITGRNNGINPIIIEGLSEWSENPELGLLGDVLVSLESGSVLVVQQQVLRNHRVNP</sequence>
<comment type="subcellular location">
    <subcellularLocation>
        <location evidence="1">Membrane</location>
        <topology evidence="1">Multi-pass membrane protein</topology>
    </subcellularLocation>
</comment>
<dbReference type="PANTHER" id="PTHR32468">
    <property type="entry name" value="CATION/H + ANTIPORTER"/>
    <property type="match status" value="1"/>
</dbReference>
<keyword evidence="9 11" id="KW-0472">Membrane</keyword>
<feature type="transmembrane region" description="Helical" evidence="11">
    <location>
        <begin position="692"/>
        <end position="715"/>
    </location>
</feature>
<organism evidence="14 15">
    <name type="scientific">Chenopodium quinoa</name>
    <name type="common">Quinoa</name>
    <dbReference type="NCBI Taxonomy" id="63459"/>
    <lineage>
        <taxon>Eukaryota</taxon>
        <taxon>Viridiplantae</taxon>
        <taxon>Streptophyta</taxon>
        <taxon>Embryophyta</taxon>
        <taxon>Tracheophyta</taxon>
        <taxon>Spermatophyta</taxon>
        <taxon>Magnoliopsida</taxon>
        <taxon>eudicotyledons</taxon>
        <taxon>Gunneridae</taxon>
        <taxon>Pentapetalae</taxon>
        <taxon>Caryophyllales</taxon>
        <taxon>Chenopodiaceae</taxon>
        <taxon>Chenopodioideae</taxon>
        <taxon>Atripliceae</taxon>
        <taxon>Chenopodium</taxon>
    </lineage>
</organism>
<dbReference type="OMA" id="ICEMALL"/>
<evidence type="ECO:0000256" key="2">
    <source>
        <dbReference type="ARBA" id="ARBA00022448"/>
    </source>
</evidence>
<feature type="domain" description="Cation/H+ exchanger transmembrane" evidence="12">
    <location>
        <begin position="530"/>
        <end position="706"/>
    </location>
</feature>
<dbReference type="GO" id="GO:0015297">
    <property type="term" value="F:antiporter activity"/>
    <property type="evidence" value="ECO:0007669"/>
    <property type="project" value="UniProtKB-KW"/>
</dbReference>
<keyword evidence="3" id="KW-0050">Antiport</keyword>
<dbReference type="Pfam" id="PF23259">
    <property type="entry name" value="CHX17_C"/>
    <property type="match status" value="2"/>
</dbReference>
<evidence type="ECO:0000313" key="15">
    <source>
        <dbReference type="Proteomes" id="UP000596660"/>
    </source>
</evidence>
<feature type="transmembrane region" description="Helical" evidence="11">
    <location>
        <begin position="550"/>
        <end position="578"/>
    </location>
</feature>
<feature type="transmembrane region" description="Helical" evidence="11">
    <location>
        <begin position="1451"/>
        <end position="1471"/>
    </location>
</feature>
<protein>
    <recommendedName>
        <fullName evidence="16">Cation/H+ exchanger domain-containing protein</fullName>
    </recommendedName>
</protein>
<dbReference type="EnsemblPlants" id="AUR62009673-RA">
    <property type="protein sequence ID" value="AUR62009673-RA:cds"/>
    <property type="gene ID" value="AUR62009673"/>
</dbReference>
<keyword evidence="6" id="KW-0630">Potassium</keyword>
<evidence type="ECO:0000256" key="10">
    <source>
        <dbReference type="ARBA" id="ARBA00038341"/>
    </source>
</evidence>
<evidence type="ECO:0000259" key="12">
    <source>
        <dbReference type="Pfam" id="PF00999"/>
    </source>
</evidence>
<evidence type="ECO:0000256" key="8">
    <source>
        <dbReference type="ARBA" id="ARBA00023065"/>
    </source>
</evidence>
<dbReference type="GO" id="GO:0006885">
    <property type="term" value="P:regulation of pH"/>
    <property type="evidence" value="ECO:0007669"/>
    <property type="project" value="TreeGrafter"/>
</dbReference>
<dbReference type="PANTHER" id="PTHR32468:SF109">
    <property type="entry name" value="CATION_H(+) ANTIPORTER 24-RELATED"/>
    <property type="match status" value="1"/>
</dbReference>
<accession>A0A803LCT4</accession>
<keyword evidence="5 11" id="KW-0812">Transmembrane</keyword>
<reference evidence="14" key="1">
    <citation type="journal article" date="2017" name="Nature">
        <title>The genome of Chenopodium quinoa.</title>
        <authorList>
            <person name="Jarvis D.E."/>
            <person name="Ho Y.S."/>
            <person name="Lightfoot D.J."/>
            <person name="Schmoeckel S.M."/>
            <person name="Li B."/>
            <person name="Borm T.J.A."/>
            <person name="Ohyanagi H."/>
            <person name="Mineta K."/>
            <person name="Michell C.T."/>
            <person name="Saber N."/>
            <person name="Kharbatia N.M."/>
            <person name="Rupper R.R."/>
            <person name="Sharp A.R."/>
            <person name="Dally N."/>
            <person name="Boughton B.A."/>
            <person name="Woo Y.H."/>
            <person name="Gao G."/>
            <person name="Schijlen E.G.W.M."/>
            <person name="Guo X."/>
            <person name="Momin A.A."/>
            <person name="Negrao S."/>
            <person name="Al-Babili S."/>
            <person name="Gehring C."/>
            <person name="Roessner U."/>
            <person name="Jung C."/>
            <person name="Murphy K."/>
            <person name="Arold S.T."/>
            <person name="Gojobori T."/>
            <person name="van der Linden C.G."/>
            <person name="van Loo E.N."/>
            <person name="Jellen E.N."/>
            <person name="Maughan P.J."/>
            <person name="Tester M."/>
        </authorList>
    </citation>
    <scope>NUCLEOTIDE SEQUENCE [LARGE SCALE GENOMIC DNA]</scope>
    <source>
        <strain evidence="14">cv. PI 614886</strain>
    </source>
</reference>
<feature type="transmembrane region" description="Helical" evidence="11">
    <location>
        <begin position="662"/>
        <end position="680"/>
    </location>
</feature>
<dbReference type="InterPro" id="IPR006153">
    <property type="entry name" value="Cation/H_exchanger_TM"/>
</dbReference>
<evidence type="ECO:0000313" key="14">
    <source>
        <dbReference type="EnsemblPlants" id="AUR62009673-RA:cds"/>
    </source>
</evidence>
<dbReference type="InterPro" id="IPR050794">
    <property type="entry name" value="CPA2_transporter"/>
</dbReference>
<evidence type="ECO:0000259" key="13">
    <source>
        <dbReference type="Pfam" id="PF23259"/>
    </source>
</evidence>
<feature type="transmembrane region" description="Helical" evidence="11">
    <location>
        <begin position="1204"/>
        <end position="1222"/>
    </location>
</feature>
<feature type="transmembrane region" description="Helical" evidence="11">
    <location>
        <begin position="87"/>
        <end position="112"/>
    </location>
</feature>
<dbReference type="Proteomes" id="UP000596660">
    <property type="component" value="Unplaced"/>
</dbReference>
<feature type="transmembrane region" description="Helical" evidence="11">
    <location>
        <begin position="1306"/>
        <end position="1328"/>
    </location>
</feature>
<evidence type="ECO:0000256" key="1">
    <source>
        <dbReference type="ARBA" id="ARBA00004141"/>
    </source>
</evidence>